<dbReference type="GO" id="GO:0042393">
    <property type="term" value="F:histone binding"/>
    <property type="evidence" value="ECO:0007669"/>
    <property type="project" value="InterPro"/>
</dbReference>
<feature type="region of interest" description="Disordered" evidence="4">
    <location>
        <begin position="688"/>
        <end position="746"/>
    </location>
</feature>
<name>A0A7J7WH65_MYOMY</name>
<evidence type="ECO:0000256" key="1">
    <source>
        <dbReference type="ARBA" id="ARBA00004123"/>
    </source>
</evidence>
<dbReference type="Gene3D" id="6.10.250.2320">
    <property type="match status" value="1"/>
</dbReference>
<keyword evidence="8" id="KW-1185">Reference proteome</keyword>
<evidence type="ECO:0000256" key="3">
    <source>
        <dbReference type="ARBA" id="ARBA00023242"/>
    </source>
</evidence>
<gene>
    <name evidence="7" type="ORF">mMyoMyo1_006336</name>
</gene>
<feature type="compositionally biased region" description="Polar residues" evidence="4">
    <location>
        <begin position="657"/>
        <end position="670"/>
    </location>
</feature>
<dbReference type="VEuPathDB" id="HostDB:LOC118661834"/>
<proteinExistence type="predicted"/>
<keyword evidence="3" id="KW-0539">Nucleus</keyword>
<dbReference type="Proteomes" id="UP000527355">
    <property type="component" value="Unassembled WGS sequence"/>
</dbReference>
<dbReference type="InterPro" id="IPR018465">
    <property type="entry name" value="Scm3/HJURP"/>
</dbReference>
<keyword evidence="2" id="KW-0238">DNA-binding</keyword>
<dbReference type="Pfam" id="PF12347">
    <property type="entry name" value="HJURP_C"/>
    <property type="match status" value="2"/>
</dbReference>
<dbReference type="InterPro" id="IPR022102">
    <property type="entry name" value="HJURP_C"/>
</dbReference>
<reference evidence="7 8" key="1">
    <citation type="journal article" date="2020" name="Nature">
        <title>Six reference-quality genomes reveal evolution of bat adaptations.</title>
        <authorList>
            <person name="Jebb D."/>
            <person name="Huang Z."/>
            <person name="Pippel M."/>
            <person name="Hughes G.M."/>
            <person name="Lavrichenko K."/>
            <person name="Devanna P."/>
            <person name="Winkler S."/>
            <person name="Jermiin L.S."/>
            <person name="Skirmuntt E.C."/>
            <person name="Katzourakis A."/>
            <person name="Burkitt-Gray L."/>
            <person name="Ray D.A."/>
            <person name="Sullivan K.A.M."/>
            <person name="Roscito J.G."/>
            <person name="Kirilenko B.M."/>
            <person name="Davalos L.M."/>
            <person name="Corthals A.P."/>
            <person name="Power M.L."/>
            <person name="Jones G."/>
            <person name="Ransome R.D."/>
            <person name="Dechmann D.K.N."/>
            <person name="Locatelli A.G."/>
            <person name="Puechmaille S.J."/>
            <person name="Fedrigo O."/>
            <person name="Jarvis E.D."/>
            <person name="Hiller M."/>
            <person name="Vernes S.C."/>
            <person name="Myers E.W."/>
            <person name="Teeling E.C."/>
        </authorList>
    </citation>
    <scope>NUCLEOTIDE SEQUENCE [LARGE SCALE GENOMIC DNA]</scope>
    <source>
        <strain evidence="7">MMyoMyo1</strain>
        <tissue evidence="7">Flight muscle</tissue>
    </source>
</reference>
<evidence type="ECO:0000256" key="2">
    <source>
        <dbReference type="ARBA" id="ARBA00023125"/>
    </source>
</evidence>
<feature type="region of interest" description="Disordered" evidence="4">
    <location>
        <begin position="643"/>
        <end position="670"/>
    </location>
</feature>
<dbReference type="EMBL" id="JABWUV010000008">
    <property type="protein sequence ID" value="KAF6336661.1"/>
    <property type="molecule type" value="Genomic_DNA"/>
</dbReference>
<comment type="subcellular location">
    <subcellularLocation>
        <location evidence="1">Nucleus</location>
    </subcellularLocation>
</comment>
<accession>A0A7J7WH65</accession>
<dbReference type="PANTHER" id="PTHR15992:SF5">
    <property type="entry name" value="HOLLIDAY JUNCTION RECOGNITION PROTEIN"/>
    <property type="match status" value="1"/>
</dbReference>
<dbReference type="GO" id="GO:0034080">
    <property type="term" value="P:CENP-A containing chromatin assembly"/>
    <property type="evidence" value="ECO:0007669"/>
    <property type="project" value="TreeGrafter"/>
</dbReference>
<dbReference type="GO" id="GO:0005634">
    <property type="term" value="C:nucleus"/>
    <property type="evidence" value="ECO:0007669"/>
    <property type="project" value="UniProtKB-SubCell"/>
</dbReference>
<dbReference type="PANTHER" id="PTHR15992">
    <property type="entry name" value="HOLLIDAY JUNCTION RECOGNITION PROTEIN"/>
    <property type="match status" value="1"/>
</dbReference>
<dbReference type="Pfam" id="PF10384">
    <property type="entry name" value="Scm3"/>
    <property type="match status" value="1"/>
</dbReference>
<feature type="compositionally biased region" description="Polar residues" evidence="4">
    <location>
        <begin position="534"/>
        <end position="547"/>
    </location>
</feature>
<dbReference type="InterPro" id="IPR021052">
    <property type="entry name" value="HJURP_central_dom"/>
</dbReference>
<feature type="region of interest" description="Disordered" evidence="4">
    <location>
        <begin position="126"/>
        <end position="147"/>
    </location>
</feature>
<feature type="domain" description="Holliday junction regulator protein family C-terminal" evidence="6">
    <location>
        <begin position="425"/>
        <end position="486"/>
    </location>
</feature>
<evidence type="ECO:0000313" key="7">
    <source>
        <dbReference type="EMBL" id="KAF6336661.1"/>
    </source>
</evidence>
<evidence type="ECO:0000256" key="4">
    <source>
        <dbReference type="SAM" id="MobiDB-lite"/>
    </source>
</evidence>
<comment type="caution">
    <text evidence="7">The sequence shown here is derived from an EMBL/GenBank/DDBJ whole genome shotgun (WGS) entry which is preliminary data.</text>
</comment>
<dbReference type="AlphaFoldDB" id="A0A7J7WH65"/>
<feature type="domain" description="Holliday junction recognition protein HJURP central" evidence="5">
    <location>
        <begin position="293"/>
        <end position="399"/>
    </location>
</feature>
<protein>
    <submittedName>
        <fullName evidence="7">Holliday junction recognition protein</fullName>
    </submittedName>
</protein>
<feature type="region of interest" description="Disordered" evidence="4">
    <location>
        <begin position="529"/>
        <end position="556"/>
    </location>
</feature>
<organism evidence="7 8">
    <name type="scientific">Myotis myotis</name>
    <name type="common">Greater mouse-eared bat</name>
    <name type="synonym">Vespertilio myotis</name>
    <dbReference type="NCBI Taxonomy" id="51298"/>
    <lineage>
        <taxon>Eukaryota</taxon>
        <taxon>Metazoa</taxon>
        <taxon>Chordata</taxon>
        <taxon>Craniata</taxon>
        <taxon>Vertebrata</taxon>
        <taxon>Euteleostomi</taxon>
        <taxon>Mammalia</taxon>
        <taxon>Eutheria</taxon>
        <taxon>Laurasiatheria</taxon>
        <taxon>Chiroptera</taxon>
        <taxon>Yangochiroptera</taxon>
        <taxon>Vespertilionidae</taxon>
        <taxon>Myotis</taxon>
    </lineage>
</organism>
<dbReference type="GO" id="GO:0003677">
    <property type="term" value="F:DNA binding"/>
    <property type="evidence" value="ECO:0007669"/>
    <property type="project" value="UniProtKB-KW"/>
</dbReference>
<evidence type="ECO:0000313" key="8">
    <source>
        <dbReference type="Proteomes" id="UP000527355"/>
    </source>
</evidence>
<evidence type="ECO:0000259" key="6">
    <source>
        <dbReference type="Pfam" id="PF12347"/>
    </source>
</evidence>
<dbReference type="Pfam" id="PF12346">
    <property type="entry name" value="HJURP_mid"/>
    <property type="match status" value="1"/>
</dbReference>
<feature type="domain" description="Holliday junction regulator protein family C-terminal" evidence="6">
    <location>
        <begin position="575"/>
        <end position="629"/>
    </location>
</feature>
<evidence type="ECO:0000259" key="5">
    <source>
        <dbReference type="Pfam" id="PF12346"/>
    </source>
</evidence>
<sequence>MGNRRGGPEGRGLYLNLDAGKGSRDDFLQESWFGSPCAMEVEVSGDDVLMQKLKKSRHRFQRHMQQLLEKYNQPFQDAPVVQMSTLTYETPQGLRIWGGRLEKEKSKGQIQGSPEHIVGRKDGTVQATAGGDELPVPYTQDLGEDSKSSDVDATLYQEDLAAGALMPAVPWSPLKDELRRKYLTQVDILLQDKGCAEYDHGDGNDTCVTLVPSLASPPRPAHGYCGHVSEDSPFEPAASSRLCSPDTVIVPRNDSVSLQETSGHSFLSSQSFVAGDICNVTISDLYAGMLHSMSRLLSSKPSCVISTKTFIVRNWGSRRRHGCKSRMNRTYCRGGRHARRDSQETLVPCSEPVKEVGVLRESQNFRDLSGQKAGLKLEKAFPEVNKLQISKELKGTPRKLSSLTYVDSSVTHRLDRENRLMTLKWLISPVKVVSRSRTLQGQGGNHYRAFDSKFKKLHQEYCQSPRKQLGLTYLPSSSFGVDVLRSGLASPRSPQGLETHRPSRPLSKAKVKSLNEAFKNLGKQAIDTGRCLPQSDSSASFSKTDPTWSPGCSDPPADLFRENPLGILRESVALSKAISVPGVHPLGSARDRYDGIKEKFDQLHQQYCQKSPQRAKVPSCAEASPDEASVKVQNQTEAFFKKLDPDSGLLGPRKLSPSLQRSIRSSRDSTTVELHPSPWFELAASCGPQPHAKRRRLSDPQVCGRWAESQDPSRMVDPAIPRPGEEVCSSPDWKGKRKEHIFQDGR</sequence>
<dbReference type="GO" id="GO:0000775">
    <property type="term" value="C:chromosome, centromeric region"/>
    <property type="evidence" value="ECO:0007669"/>
    <property type="project" value="TreeGrafter"/>
</dbReference>
<dbReference type="OrthoDB" id="9948556at2759"/>